<dbReference type="RefSeq" id="WP_378111186.1">
    <property type="nucleotide sequence ID" value="NZ_JBHSNC010000024.1"/>
</dbReference>
<evidence type="ECO:0000313" key="2">
    <source>
        <dbReference type="Proteomes" id="UP001596108"/>
    </source>
</evidence>
<protein>
    <submittedName>
        <fullName evidence="1">Uncharacterized protein</fullName>
    </submittedName>
</protein>
<name>A0ABW0QYY8_9BACL</name>
<proteinExistence type="predicted"/>
<dbReference type="Proteomes" id="UP001596108">
    <property type="component" value="Unassembled WGS sequence"/>
</dbReference>
<organism evidence="1 2">
    <name type="scientific">Cohnella yongneupensis</name>
    <dbReference type="NCBI Taxonomy" id="425006"/>
    <lineage>
        <taxon>Bacteria</taxon>
        <taxon>Bacillati</taxon>
        <taxon>Bacillota</taxon>
        <taxon>Bacilli</taxon>
        <taxon>Bacillales</taxon>
        <taxon>Paenibacillaceae</taxon>
        <taxon>Cohnella</taxon>
    </lineage>
</organism>
<comment type="caution">
    <text evidence="1">The sequence shown here is derived from an EMBL/GenBank/DDBJ whole genome shotgun (WGS) entry which is preliminary data.</text>
</comment>
<reference evidence="2" key="1">
    <citation type="journal article" date="2019" name="Int. J. Syst. Evol. Microbiol.">
        <title>The Global Catalogue of Microorganisms (GCM) 10K type strain sequencing project: providing services to taxonomists for standard genome sequencing and annotation.</title>
        <authorList>
            <consortium name="The Broad Institute Genomics Platform"/>
            <consortium name="The Broad Institute Genome Sequencing Center for Infectious Disease"/>
            <person name="Wu L."/>
            <person name="Ma J."/>
        </authorList>
    </citation>
    <scope>NUCLEOTIDE SEQUENCE [LARGE SCALE GENOMIC DNA]</scope>
    <source>
        <strain evidence="2">CGMCC 1.18578</strain>
    </source>
</reference>
<accession>A0ABW0QYY8</accession>
<evidence type="ECO:0000313" key="1">
    <source>
        <dbReference type="EMBL" id="MFC5529315.1"/>
    </source>
</evidence>
<gene>
    <name evidence="1" type="ORF">ACFPQ4_07620</name>
</gene>
<keyword evidence="2" id="KW-1185">Reference proteome</keyword>
<dbReference type="EMBL" id="JBHSNC010000024">
    <property type="protein sequence ID" value="MFC5529315.1"/>
    <property type="molecule type" value="Genomic_DNA"/>
</dbReference>
<sequence>MITVRDARYCRVLDRGGHRLAEVEVYTGHPRDPQLVAYFSVDSNGAFKLENVLTNDADAEIDWFDNNMHSAMYDVSPQIFSGPDHLGLFDRKDFAAQLLAREGVKEALERNLKREAD</sequence>